<accession>A0ABR3H0T8</accession>
<dbReference type="Proteomes" id="UP001549920">
    <property type="component" value="Unassembled WGS sequence"/>
</dbReference>
<feature type="compositionally biased region" description="Basic and acidic residues" evidence="1">
    <location>
        <begin position="456"/>
        <end position="470"/>
    </location>
</feature>
<feature type="compositionally biased region" description="Basic and acidic residues" evidence="1">
    <location>
        <begin position="603"/>
        <end position="613"/>
    </location>
</feature>
<feature type="compositionally biased region" description="Basic and acidic residues" evidence="1">
    <location>
        <begin position="478"/>
        <end position="515"/>
    </location>
</feature>
<feature type="region of interest" description="Disordered" evidence="1">
    <location>
        <begin position="572"/>
        <end position="613"/>
    </location>
</feature>
<feature type="compositionally biased region" description="Polar residues" evidence="1">
    <location>
        <begin position="109"/>
        <end position="126"/>
    </location>
</feature>
<feature type="region of interest" description="Disordered" evidence="1">
    <location>
        <begin position="85"/>
        <end position="126"/>
    </location>
</feature>
<comment type="caution">
    <text evidence="2">The sequence shown here is derived from an EMBL/GenBank/DDBJ whole genome shotgun (WGS) entry which is preliminary data.</text>
</comment>
<evidence type="ECO:0000256" key="1">
    <source>
        <dbReference type="SAM" id="MobiDB-lite"/>
    </source>
</evidence>
<keyword evidence="3" id="KW-1185">Reference proteome</keyword>
<evidence type="ECO:0000313" key="2">
    <source>
        <dbReference type="EMBL" id="KAL0858286.1"/>
    </source>
</evidence>
<feature type="compositionally biased region" description="Polar residues" evidence="1">
    <location>
        <begin position="589"/>
        <end position="602"/>
    </location>
</feature>
<feature type="compositionally biased region" description="Polar residues" evidence="1">
    <location>
        <begin position="533"/>
        <end position="556"/>
    </location>
</feature>
<feature type="region of interest" description="Disordered" evidence="1">
    <location>
        <begin position="456"/>
        <end position="556"/>
    </location>
</feature>
<evidence type="ECO:0000313" key="3">
    <source>
        <dbReference type="Proteomes" id="UP001549920"/>
    </source>
</evidence>
<name>A0ABR3H0T8_LOXSC</name>
<proteinExistence type="predicted"/>
<organism evidence="2 3">
    <name type="scientific">Loxostege sticticalis</name>
    <name type="common">Beet webworm moth</name>
    <dbReference type="NCBI Taxonomy" id="481309"/>
    <lineage>
        <taxon>Eukaryota</taxon>
        <taxon>Metazoa</taxon>
        <taxon>Ecdysozoa</taxon>
        <taxon>Arthropoda</taxon>
        <taxon>Hexapoda</taxon>
        <taxon>Insecta</taxon>
        <taxon>Pterygota</taxon>
        <taxon>Neoptera</taxon>
        <taxon>Endopterygota</taxon>
        <taxon>Lepidoptera</taxon>
        <taxon>Glossata</taxon>
        <taxon>Ditrysia</taxon>
        <taxon>Pyraloidea</taxon>
        <taxon>Crambidae</taxon>
        <taxon>Pyraustinae</taxon>
        <taxon>Loxostege</taxon>
    </lineage>
</organism>
<gene>
    <name evidence="2" type="ORF">ABMA27_012188</name>
</gene>
<dbReference type="EMBL" id="JBEUOH010000030">
    <property type="protein sequence ID" value="KAL0858286.1"/>
    <property type="molecule type" value="Genomic_DNA"/>
</dbReference>
<sequence>MRIELGPETNKANKPLAESIQNILGVNLENLKQNRSLNVLYNKVVENLQFNVSEDKIGGLGGLTLEDVIKKYYGLNAQTPHSVKTIGPTWEETTGIPRQGTPGPPLSSEPDTTSGPPISTVTNSPTSVEKMKEKMRSYRMGYFTIFMAELAHVIVNKPDNEIRLIGLAFQKEHEHLTTKDKFILSFGEPFLSWLRTLVTKLVSLPPDFVRDRAAVFSSQTFYRKRFFSGELNSIWDFLDELYQEGEGVALFRAVERLNKQSGNPFEVMRGLSNAAFAPFKRLTGSVKKDMLIKAINKFLSTYNPPSPYFTGVPVLQTIDINSTNVIQRRFSNKKRFAIVGRKDDGKTKVKIKKPTARDDRYIEREKHKYADIYDKRKRFDVKRYKSTKTLKKQSVKHFQSTAKYPTTRGKLKKNEVFKQKKKMLHKIYKKKENSRGSNMKYNKDIISAKINDYEKKSKAKAKNPEDKQLDDTSETDYTDDHYSNETEHDSNYTDDTKTSNDDSSSRTESEQDKTYISKTPKPKTTSKKYPVKNLTSSNKHSSTTRTFKVNRQTNSKIVKEFSLDEAIAKMEANKNANKVPPIPYDKQLSKPNKGNIPPSNRKNNSETKEEPTIKVKSEIKNKMQDLTSYSDEEDTLKFKLSDALRHSKEYLQPNRRSNHVRRLKKRLNEFSSYSSEEIVLKSNIYKVLGFENFTEPKEKL</sequence>
<reference evidence="2 3" key="1">
    <citation type="submission" date="2024-06" db="EMBL/GenBank/DDBJ databases">
        <title>A chromosome-level genome assembly of beet webworm, Loxostege sticticalis.</title>
        <authorList>
            <person name="Zhang Y."/>
        </authorList>
    </citation>
    <scope>NUCLEOTIDE SEQUENCE [LARGE SCALE GENOMIC DNA]</scope>
    <source>
        <strain evidence="2">AQ026</strain>
        <tissue evidence="2">Whole body</tissue>
    </source>
</reference>
<feature type="compositionally biased region" description="Basic residues" evidence="1">
    <location>
        <begin position="520"/>
        <end position="530"/>
    </location>
</feature>
<protein>
    <submittedName>
        <fullName evidence="2">Uncharacterized protein</fullName>
    </submittedName>
</protein>